<feature type="region of interest" description="Disordered" evidence="1">
    <location>
        <begin position="1"/>
        <end position="89"/>
    </location>
</feature>
<accession>A0A1H6DVY2</accession>
<dbReference type="EMBL" id="FNVU01000020">
    <property type="protein sequence ID" value="SEG89487.1"/>
    <property type="molecule type" value="Genomic_DNA"/>
</dbReference>
<feature type="compositionally biased region" description="Low complexity" evidence="1">
    <location>
        <begin position="255"/>
        <end position="282"/>
    </location>
</feature>
<feature type="transmembrane region" description="Helical" evidence="2">
    <location>
        <begin position="364"/>
        <end position="387"/>
    </location>
</feature>
<keyword evidence="2" id="KW-0472">Membrane</keyword>
<evidence type="ECO:0000313" key="4">
    <source>
        <dbReference type="Proteomes" id="UP000236754"/>
    </source>
</evidence>
<evidence type="ECO:0000256" key="2">
    <source>
        <dbReference type="SAM" id="Phobius"/>
    </source>
</evidence>
<proteinExistence type="predicted"/>
<keyword evidence="4" id="KW-1185">Reference proteome</keyword>
<feature type="transmembrane region" description="Helical" evidence="2">
    <location>
        <begin position="339"/>
        <end position="358"/>
    </location>
</feature>
<keyword evidence="2" id="KW-1133">Transmembrane helix</keyword>
<dbReference type="RefSeq" id="WP_103889702.1">
    <property type="nucleotide sequence ID" value="NZ_FNVU01000020.1"/>
</dbReference>
<dbReference type="AlphaFoldDB" id="A0A1H6DVY2"/>
<protein>
    <submittedName>
        <fullName evidence="3">Uncharacterized protein</fullName>
    </submittedName>
</protein>
<organism evidence="3 4">
    <name type="scientific">Actinacidiphila yanglinensis</name>
    <dbReference type="NCBI Taxonomy" id="310779"/>
    <lineage>
        <taxon>Bacteria</taxon>
        <taxon>Bacillati</taxon>
        <taxon>Actinomycetota</taxon>
        <taxon>Actinomycetes</taxon>
        <taxon>Kitasatosporales</taxon>
        <taxon>Streptomycetaceae</taxon>
        <taxon>Actinacidiphila</taxon>
    </lineage>
</organism>
<reference evidence="3 4" key="1">
    <citation type="submission" date="2016-10" db="EMBL/GenBank/DDBJ databases">
        <authorList>
            <person name="de Groot N.N."/>
        </authorList>
    </citation>
    <scope>NUCLEOTIDE SEQUENCE [LARGE SCALE GENOMIC DNA]</scope>
    <source>
        <strain evidence="3 4">CGMCC 4.2023</strain>
    </source>
</reference>
<feature type="compositionally biased region" description="Low complexity" evidence="1">
    <location>
        <begin position="73"/>
        <end position="84"/>
    </location>
</feature>
<feature type="region of interest" description="Disordered" evidence="1">
    <location>
        <begin position="187"/>
        <end position="301"/>
    </location>
</feature>
<dbReference type="OrthoDB" id="4334939at2"/>
<feature type="compositionally biased region" description="Basic and acidic residues" evidence="1">
    <location>
        <begin position="206"/>
        <end position="231"/>
    </location>
</feature>
<keyword evidence="2" id="KW-0812">Transmembrane</keyword>
<evidence type="ECO:0000313" key="3">
    <source>
        <dbReference type="EMBL" id="SEG89487.1"/>
    </source>
</evidence>
<sequence>MSPDHHSLQEDPPAEAESAATPRLEPAPAWDTFTEADEPDDAPAPQPDPRPVQGTGVEAGAGSERASEPGPGPEQVQAPAPAAASGSRETLLWTAATARPLDELADLVTLLNEGDTDADGEGAPRLGDEALRAAAVSRPVDEICDLVTMLNEPPRGGDDADTALRAAAVGRPVADVAQLVQLLGASEESADVRPGADDSAPGTRRSTLDRFRTARAARGERTSATEADVRSDTAAVEGEGAPDGREPGQQPAGSAPVGERPPVAPAEARAATRANPSAPAAGKVAGKDTAQASTGSEVRARSGVTAMGSPLRWPTAAALLVLGLIHLPRDFDGLRSGDYTDGASCAAAAVCVALAVLLAVHDTLWAWIAGGAAALGVITLHAVAAALHTRDVLGHSIGGAVGGGGAATLVCAALVVALACTALLYRPPAAQVARSGDRG</sequence>
<evidence type="ECO:0000256" key="1">
    <source>
        <dbReference type="SAM" id="MobiDB-lite"/>
    </source>
</evidence>
<gene>
    <name evidence="3" type="ORF">SAMN05216223_12094</name>
</gene>
<dbReference type="Proteomes" id="UP000236754">
    <property type="component" value="Unassembled WGS sequence"/>
</dbReference>
<name>A0A1H6DVY2_9ACTN</name>
<feature type="transmembrane region" description="Helical" evidence="2">
    <location>
        <begin position="399"/>
        <end position="425"/>
    </location>
</feature>